<dbReference type="Gene3D" id="2.60.120.310">
    <property type="entry name" value="Copper type II, ascorbate-dependent monooxygenase, N-terminal domain"/>
    <property type="match status" value="1"/>
</dbReference>
<organism evidence="8 9">
    <name type="scientific">Adineta ricciae</name>
    <name type="common">Rotifer</name>
    <dbReference type="NCBI Taxonomy" id="249248"/>
    <lineage>
        <taxon>Eukaryota</taxon>
        <taxon>Metazoa</taxon>
        <taxon>Spiralia</taxon>
        <taxon>Gnathifera</taxon>
        <taxon>Rotifera</taxon>
        <taxon>Eurotatoria</taxon>
        <taxon>Bdelloidea</taxon>
        <taxon>Adinetida</taxon>
        <taxon>Adinetidae</taxon>
        <taxon>Adineta</taxon>
    </lineage>
</organism>
<gene>
    <name evidence="8" type="ORF">EDS130_LOCUS10898</name>
</gene>
<comment type="caution">
    <text evidence="8">The sequence shown here is derived from an EMBL/GenBank/DDBJ whole genome shotgun (WGS) entry which is preliminary data.</text>
</comment>
<feature type="domain" description="Copper type II ascorbate-dependent monooxygenase N-terminal" evidence="6">
    <location>
        <begin position="44"/>
        <end position="142"/>
    </location>
</feature>
<dbReference type="Pfam" id="PF03712">
    <property type="entry name" value="Cu2_monoox_C"/>
    <property type="match status" value="1"/>
</dbReference>
<keyword evidence="2" id="KW-1015">Disulfide bond</keyword>
<keyword evidence="1 5" id="KW-0732">Signal</keyword>
<name>A0A814B5H5_ADIRI</name>
<proteinExistence type="predicted"/>
<feature type="domain" description="Copper type II ascorbate-dependent monooxygenase C-terminal" evidence="7">
    <location>
        <begin position="178"/>
        <end position="287"/>
    </location>
</feature>
<evidence type="ECO:0000256" key="3">
    <source>
        <dbReference type="ARBA" id="ARBA00023180"/>
    </source>
</evidence>
<dbReference type="SUPFAM" id="SSF49742">
    <property type="entry name" value="PHM/PNGase F"/>
    <property type="match status" value="2"/>
</dbReference>
<feature type="chain" id="PRO_5033032853" evidence="5">
    <location>
        <begin position="23"/>
        <end position="473"/>
    </location>
</feature>
<dbReference type="InterPro" id="IPR014784">
    <property type="entry name" value="Cu2_ascorb_mOase-like_C"/>
</dbReference>
<dbReference type="PANTHER" id="PTHR10680">
    <property type="entry name" value="PEPTIDYL-GLYCINE ALPHA-AMIDATING MONOOXYGENASE"/>
    <property type="match status" value="1"/>
</dbReference>
<dbReference type="AlphaFoldDB" id="A0A814B5H5"/>
<dbReference type="Gene3D" id="2.60.120.230">
    <property type="match status" value="1"/>
</dbReference>
<evidence type="ECO:0000313" key="9">
    <source>
        <dbReference type="Proteomes" id="UP000663852"/>
    </source>
</evidence>
<sequence length="473" mass="54656">MKVGREFLIWVFVLNLIKLSSSKFFNLTMTMPTLNKSINNQSVYIALKLPTDEELYIVDFHPIINIQRAKFISTYLCSKPYHTEANFWLDTRACESVDQSVLIYEWYESVPVVQWPKDAGLRVGTNTPYRYVVVNVHYRSSDSNDIYAERITLTRQKPKYEIGMYDIMTKALNIQKDRVDFSCQYDSSEMKIFSTLFSSNFQGSAVSLYRVRNNQVQSIIKGNLAWPQTFYQLSNVADIKAEDYLIGLCAFEKPIQDQMLKSRYFVCQLTLMFYIEQGEKITAEGCEHNDFSSIIQRFLPVNAHDTPQTLFDINPMYPKLPPNEWMQSQLNKTLLSSQSSDNDTQTIYLIYANQHRYDQLIILIHNHPLISIFIIWLILLVIGLVVLMYVIHRARRIIVYSSSHIARPTSVTVGGDTSSLSGWLTKRRFQQYGDDDSTANVPLTSKHRWASDTEGSDLSDTEVFNAKRVAQKS</sequence>
<dbReference type="InterPro" id="IPR036939">
    <property type="entry name" value="Cu2_ascorb_mOase_N_sf"/>
</dbReference>
<keyword evidence="4" id="KW-0472">Membrane</keyword>
<dbReference type="EMBL" id="CAJNOJ010000038">
    <property type="protein sequence ID" value="CAF0923495.1"/>
    <property type="molecule type" value="Genomic_DNA"/>
</dbReference>
<dbReference type="Pfam" id="PF01082">
    <property type="entry name" value="Cu2_monooxygen"/>
    <property type="match status" value="1"/>
</dbReference>
<keyword evidence="4" id="KW-0812">Transmembrane</keyword>
<evidence type="ECO:0000256" key="2">
    <source>
        <dbReference type="ARBA" id="ARBA00023157"/>
    </source>
</evidence>
<evidence type="ECO:0000256" key="4">
    <source>
        <dbReference type="SAM" id="Phobius"/>
    </source>
</evidence>
<evidence type="ECO:0000259" key="7">
    <source>
        <dbReference type="Pfam" id="PF03712"/>
    </source>
</evidence>
<dbReference type="InterPro" id="IPR024548">
    <property type="entry name" value="Cu2_monoox_C"/>
</dbReference>
<feature type="signal peptide" evidence="5">
    <location>
        <begin position="1"/>
        <end position="22"/>
    </location>
</feature>
<dbReference type="InterPro" id="IPR008977">
    <property type="entry name" value="PHM/PNGase_F_dom_sf"/>
</dbReference>
<evidence type="ECO:0000256" key="1">
    <source>
        <dbReference type="ARBA" id="ARBA00022729"/>
    </source>
</evidence>
<dbReference type="InterPro" id="IPR000323">
    <property type="entry name" value="Cu2_ascorb_mOase_N"/>
</dbReference>
<protein>
    <submittedName>
        <fullName evidence="8">Uncharacterized protein</fullName>
    </submittedName>
</protein>
<dbReference type="GO" id="GO:0005507">
    <property type="term" value="F:copper ion binding"/>
    <property type="evidence" value="ECO:0007669"/>
    <property type="project" value="InterPro"/>
</dbReference>
<dbReference type="GO" id="GO:0016715">
    <property type="term" value="F:oxidoreductase activity, acting on paired donors, with incorporation or reduction of molecular oxygen, reduced ascorbate as one donor, and incorporation of one atom of oxygen"/>
    <property type="evidence" value="ECO:0007669"/>
    <property type="project" value="InterPro"/>
</dbReference>
<evidence type="ECO:0000313" key="8">
    <source>
        <dbReference type="EMBL" id="CAF0923495.1"/>
    </source>
</evidence>
<dbReference type="Proteomes" id="UP000663852">
    <property type="component" value="Unassembled WGS sequence"/>
</dbReference>
<feature type="transmembrane region" description="Helical" evidence="4">
    <location>
        <begin position="369"/>
        <end position="391"/>
    </location>
</feature>
<evidence type="ECO:0000256" key="5">
    <source>
        <dbReference type="SAM" id="SignalP"/>
    </source>
</evidence>
<accession>A0A814B5H5</accession>
<dbReference type="PANTHER" id="PTHR10680:SF38">
    <property type="entry name" value="BLL1368 PROTEIN"/>
    <property type="match status" value="1"/>
</dbReference>
<evidence type="ECO:0000259" key="6">
    <source>
        <dbReference type="Pfam" id="PF01082"/>
    </source>
</evidence>
<keyword evidence="3" id="KW-0325">Glycoprotein</keyword>
<dbReference type="OrthoDB" id="10041937at2759"/>
<reference evidence="8" key="1">
    <citation type="submission" date="2021-02" db="EMBL/GenBank/DDBJ databases">
        <authorList>
            <person name="Nowell W R."/>
        </authorList>
    </citation>
    <scope>NUCLEOTIDE SEQUENCE</scope>
</reference>
<keyword evidence="4" id="KW-1133">Transmembrane helix</keyword>